<dbReference type="InterPro" id="IPR036236">
    <property type="entry name" value="Znf_C2H2_sf"/>
</dbReference>
<dbReference type="GO" id="GO:0005634">
    <property type="term" value="C:nucleus"/>
    <property type="evidence" value="ECO:0007669"/>
    <property type="project" value="UniProtKB-SubCell"/>
</dbReference>
<dbReference type="Gene3D" id="3.30.160.60">
    <property type="entry name" value="Classic Zinc Finger"/>
    <property type="match status" value="4"/>
</dbReference>
<feature type="region of interest" description="Disordered" evidence="9">
    <location>
        <begin position="36"/>
        <end position="57"/>
    </location>
</feature>
<proteinExistence type="predicted"/>
<protein>
    <recommendedName>
        <fullName evidence="10">C2H2-type domain-containing protein</fullName>
    </recommendedName>
</protein>
<evidence type="ECO:0000256" key="5">
    <source>
        <dbReference type="ARBA" id="ARBA00022833"/>
    </source>
</evidence>
<keyword evidence="12" id="KW-1185">Reference proteome</keyword>
<dbReference type="PROSITE" id="PS50157">
    <property type="entry name" value="ZINC_FINGER_C2H2_2"/>
    <property type="match status" value="3"/>
</dbReference>
<sequence>MYVELCRYMESCRAGRASGRTGDEGQGLAAVLRKKVEDSDSVDRQEEGRDPETGDGRQRKLVRTFHCTSCSCSFTTKAALKMHTNSHQPVSPNKKHKCSHCSFRTDHKGNLMNHAHDCSAVKLYTCGVCGERFSESQNVQKHMQVHTTERPYKCKVCKNTFSKLSNLKRHTLIHTTNKPFICGVCGKGFRSSSYCHMQDSHGRAPVHTCTM</sequence>
<evidence type="ECO:0000256" key="7">
    <source>
        <dbReference type="ARBA" id="ARBA00023242"/>
    </source>
</evidence>
<evidence type="ECO:0000313" key="12">
    <source>
        <dbReference type="Proteomes" id="UP000694388"/>
    </source>
</evidence>
<dbReference type="Pfam" id="PF00096">
    <property type="entry name" value="zf-C2H2"/>
    <property type="match status" value="2"/>
</dbReference>
<evidence type="ECO:0000256" key="9">
    <source>
        <dbReference type="SAM" id="MobiDB-lite"/>
    </source>
</evidence>
<dbReference type="InterPro" id="IPR013087">
    <property type="entry name" value="Znf_C2H2_type"/>
</dbReference>
<dbReference type="SUPFAM" id="SSF57667">
    <property type="entry name" value="beta-beta-alpha zinc fingers"/>
    <property type="match status" value="3"/>
</dbReference>
<dbReference type="PROSITE" id="PS00028">
    <property type="entry name" value="ZINC_FINGER_C2H2_1"/>
    <property type="match status" value="3"/>
</dbReference>
<dbReference type="GO" id="GO:0008270">
    <property type="term" value="F:zinc ion binding"/>
    <property type="evidence" value="ECO:0007669"/>
    <property type="project" value="UniProtKB-KW"/>
</dbReference>
<name>A0A8C4N6N4_EPTBU</name>
<keyword evidence="7" id="KW-0539">Nucleus</keyword>
<dbReference type="OMA" id="DSEFGPR"/>
<reference evidence="11" key="2">
    <citation type="submission" date="2025-09" db="UniProtKB">
        <authorList>
            <consortium name="Ensembl"/>
        </authorList>
    </citation>
    <scope>IDENTIFICATION</scope>
</reference>
<dbReference type="GeneTree" id="ENSGT00940000161979"/>
<evidence type="ECO:0000259" key="10">
    <source>
        <dbReference type="PROSITE" id="PS50157"/>
    </source>
</evidence>
<evidence type="ECO:0000256" key="1">
    <source>
        <dbReference type="ARBA" id="ARBA00004123"/>
    </source>
</evidence>
<dbReference type="Proteomes" id="UP000694388">
    <property type="component" value="Unplaced"/>
</dbReference>
<evidence type="ECO:0000313" key="11">
    <source>
        <dbReference type="Ensembl" id="ENSEBUP00000003196.1"/>
    </source>
</evidence>
<evidence type="ECO:0000256" key="6">
    <source>
        <dbReference type="ARBA" id="ARBA00023125"/>
    </source>
</evidence>
<accession>A0A8C4N6N4</accession>
<dbReference type="FunFam" id="3.30.160.60:FF:000204">
    <property type="entry name" value="Zinc finger protein 331"/>
    <property type="match status" value="1"/>
</dbReference>
<keyword evidence="6" id="KW-0238">DNA-binding</keyword>
<dbReference type="GO" id="GO:0003677">
    <property type="term" value="F:DNA binding"/>
    <property type="evidence" value="ECO:0007669"/>
    <property type="project" value="UniProtKB-KW"/>
</dbReference>
<evidence type="ECO:0000256" key="8">
    <source>
        <dbReference type="PROSITE-ProRule" id="PRU00042"/>
    </source>
</evidence>
<comment type="subcellular location">
    <subcellularLocation>
        <location evidence="1">Nucleus</location>
    </subcellularLocation>
</comment>
<evidence type="ECO:0000256" key="2">
    <source>
        <dbReference type="ARBA" id="ARBA00022723"/>
    </source>
</evidence>
<keyword evidence="3" id="KW-0677">Repeat</keyword>
<dbReference type="InterPro" id="IPR050331">
    <property type="entry name" value="Zinc_finger"/>
</dbReference>
<keyword evidence="2" id="KW-0479">Metal-binding</keyword>
<dbReference type="PANTHER" id="PTHR16515:SF49">
    <property type="entry name" value="GASTRULA ZINC FINGER PROTEIN XLCGF49.1-LIKE-RELATED"/>
    <property type="match status" value="1"/>
</dbReference>
<evidence type="ECO:0000256" key="3">
    <source>
        <dbReference type="ARBA" id="ARBA00022737"/>
    </source>
</evidence>
<reference evidence="11" key="1">
    <citation type="submission" date="2025-08" db="UniProtKB">
        <authorList>
            <consortium name="Ensembl"/>
        </authorList>
    </citation>
    <scope>IDENTIFICATION</scope>
</reference>
<feature type="domain" description="C2H2-type" evidence="10">
    <location>
        <begin position="124"/>
        <end position="151"/>
    </location>
</feature>
<feature type="domain" description="C2H2-type" evidence="10">
    <location>
        <begin position="65"/>
        <end position="92"/>
    </location>
</feature>
<dbReference type="AlphaFoldDB" id="A0A8C4N6N4"/>
<feature type="domain" description="C2H2-type" evidence="10">
    <location>
        <begin position="152"/>
        <end position="179"/>
    </location>
</feature>
<dbReference type="Ensembl" id="ENSEBUT00000003560.1">
    <property type="protein sequence ID" value="ENSEBUP00000003196.1"/>
    <property type="gene ID" value="ENSEBUG00000002353.1"/>
</dbReference>
<keyword evidence="4 8" id="KW-0863">Zinc-finger</keyword>
<evidence type="ECO:0000256" key="4">
    <source>
        <dbReference type="ARBA" id="ARBA00022771"/>
    </source>
</evidence>
<dbReference type="PANTHER" id="PTHR16515">
    <property type="entry name" value="PR DOMAIN ZINC FINGER PROTEIN"/>
    <property type="match status" value="1"/>
</dbReference>
<dbReference type="SMART" id="SM00355">
    <property type="entry name" value="ZnF_C2H2"/>
    <property type="match status" value="5"/>
</dbReference>
<keyword evidence="5" id="KW-0862">Zinc</keyword>
<dbReference type="FunFam" id="3.30.160.60:FF:000110">
    <property type="entry name" value="Zinc finger protein-like"/>
    <property type="match status" value="1"/>
</dbReference>
<organism evidence="11 12">
    <name type="scientific">Eptatretus burgeri</name>
    <name type="common">Inshore hagfish</name>
    <dbReference type="NCBI Taxonomy" id="7764"/>
    <lineage>
        <taxon>Eukaryota</taxon>
        <taxon>Metazoa</taxon>
        <taxon>Chordata</taxon>
        <taxon>Craniata</taxon>
        <taxon>Vertebrata</taxon>
        <taxon>Cyclostomata</taxon>
        <taxon>Myxini</taxon>
        <taxon>Myxiniformes</taxon>
        <taxon>Myxinidae</taxon>
        <taxon>Eptatretinae</taxon>
        <taxon>Eptatretus</taxon>
    </lineage>
</organism>
<dbReference type="GO" id="GO:0010468">
    <property type="term" value="P:regulation of gene expression"/>
    <property type="evidence" value="ECO:0007669"/>
    <property type="project" value="TreeGrafter"/>
</dbReference>